<evidence type="ECO:0000256" key="1">
    <source>
        <dbReference type="PROSITE-ProRule" id="PRU00042"/>
    </source>
</evidence>
<feature type="domain" description="C2H2-type" evidence="3">
    <location>
        <begin position="336"/>
        <end position="363"/>
    </location>
</feature>
<dbReference type="OrthoDB" id="2687452at2759"/>
<keyword evidence="1" id="KW-0479">Metal-binding</keyword>
<gene>
    <name evidence="4" type="ORF">ALECFALPRED_001491</name>
</gene>
<name>A0A8H3FB37_9LECA</name>
<dbReference type="Gene3D" id="3.30.160.60">
    <property type="entry name" value="Classic Zinc Finger"/>
    <property type="match status" value="1"/>
</dbReference>
<evidence type="ECO:0000313" key="5">
    <source>
        <dbReference type="Proteomes" id="UP000664203"/>
    </source>
</evidence>
<dbReference type="PROSITE" id="PS00028">
    <property type="entry name" value="ZINC_FINGER_C2H2_1"/>
    <property type="match status" value="1"/>
</dbReference>
<dbReference type="EMBL" id="CAJPDR010000135">
    <property type="protein sequence ID" value="CAF9920340.1"/>
    <property type="molecule type" value="Genomic_DNA"/>
</dbReference>
<accession>A0A8H3FB37</accession>
<dbReference type="Proteomes" id="UP000664203">
    <property type="component" value="Unassembled WGS sequence"/>
</dbReference>
<evidence type="ECO:0000313" key="4">
    <source>
        <dbReference type="EMBL" id="CAF9920340.1"/>
    </source>
</evidence>
<dbReference type="InterPro" id="IPR013087">
    <property type="entry name" value="Znf_C2H2_type"/>
</dbReference>
<keyword evidence="5" id="KW-1185">Reference proteome</keyword>
<dbReference type="AlphaFoldDB" id="A0A8H3FB37"/>
<proteinExistence type="predicted"/>
<protein>
    <recommendedName>
        <fullName evidence="3">C2H2-type domain-containing protein</fullName>
    </recommendedName>
</protein>
<dbReference type="InterPro" id="IPR036236">
    <property type="entry name" value="Znf_C2H2_sf"/>
</dbReference>
<evidence type="ECO:0000256" key="2">
    <source>
        <dbReference type="SAM" id="MobiDB-lite"/>
    </source>
</evidence>
<comment type="caution">
    <text evidence="4">The sequence shown here is derived from an EMBL/GenBank/DDBJ whole genome shotgun (WGS) entry which is preliminary data.</text>
</comment>
<evidence type="ECO:0000259" key="3">
    <source>
        <dbReference type="PROSITE" id="PS50157"/>
    </source>
</evidence>
<reference evidence="4" key="1">
    <citation type="submission" date="2021-03" db="EMBL/GenBank/DDBJ databases">
        <authorList>
            <person name="Tagirdzhanova G."/>
        </authorList>
    </citation>
    <scope>NUCLEOTIDE SEQUENCE</scope>
</reference>
<dbReference type="GO" id="GO:0008270">
    <property type="term" value="F:zinc ion binding"/>
    <property type="evidence" value="ECO:0007669"/>
    <property type="project" value="UniProtKB-KW"/>
</dbReference>
<keyword evidence="1" id="KW-0863">Zinc-finger</keyword>
<keyword evidence="1" id="KW-0862">Zinc</keyword>
<dbReference type="SUPFAM" id="SSF57667">
    <property type="entry name" value="beta-beta-alpha zinc fingers"/>
    <property type="match status" value="1"/>
</dbReference>
<organism evidence="4 5">
    <name type="scientific">Alectoria fallacina</name>
    <dbReference type="NCBI Taxonomy" id="1903189"/>
    <lineage>
        <taxon>Eukaryota</taxon>
        <taxon>Fungi</taxon>
        <taxon>Dikarya</taxon>
        <taxon>Ascomycota</taxon>
        <taxon>Pezizomycotina</taxon>
        <taxon>Lecanoromycetes</taxon>
        <taxon>OSLEUM clade</taxon>
        <taxon>Lecanoromycetidae</taxon>
        <taxon>Lecanorales</taxon>
        <taxon>Lecanorineae</taxon>
        <taxon>Parmeliaceae</taxon>
        <taxon>Alectoria</taxon>
    </lineage>
</organism>
<dbReference type="PROSITE" id="PS50157">
    <property type="entry name" value="ZINC_FINGER_C2H2_2"/>
    <property type="match status" value="1"/>
</dbReference>
<feature type="region of interest" description="Disordered" evidence="2">
    <location>
        <begin position="306"/>
        <end position="331"/>
    </location>
</feature>
<sequence length="473" mass="50417">MHNIDILGEFVYPYNNIANPSVAYDQGNNDSQNAGYGFTNVSINDDPRGLYDFNNLGGPNSADGVDVNVTRSAGVGAYPNDSLDPSGAAPAHGLGHGGVNYAAQNAAHGGSHPVNGPSAASGLNSYANRGNGIGSGQYPIDNIGVTGGVYNQGSFTDCAPYAGNVDNGLYRVDNISAYSALHDQGNFAGAIPYAGNVYHGLFPVDYLNASNAVYDQGNPAGLAPYAGNVDHGLYSVDSMATPSAVRRANNSTGFDPNAANIHDGLLPFTHRNGTGVACDGANHGMEDPGFSTQAPGLTPTVDSIVSPSTASGSVMEVRGRPRPRPAGVDRRGRPRWACDRCAKTFGRLSDLHRHAKKHSGALPFRCNVTGCTYPGSYHQDKLEQHKVNCQWQGWRACGRKREGAYLGCTSVIRDVIIVWFFGWDTGIQGEWEKMEDLEIFIHSVLRACQSFMLQCTPSSFSDKVYKILPVFRA</sequence>